<keyword evidence="1" id="KW-0238">DNA-binding</keyword>
<dbReference type="SUPFAM" id="SSF56349">
    <property type="entry name" value="DNA breaking-rejoining enzymes"/>
    <property type="match status" value="1"/>
</dbReference>
<feature type="region of interest" description="Disordered" evidence="3">
    <location>
        <begin position="109"/>
        <end position="144"/>
    </location>
</feature>
<dbReference type="GO" id="GO:0006310">
    <property type="term" value="P:DNA recombination"/>
    <property type="evidence" value="ECO:0007669"/>
    <property type="project" value="UniProtKB-KW"/>
</dbReference>
<gene>
    <name evidence="4" type="ORF">AC625_24940</name>
</gene>
<evidence type="ECO:0000313" key="5">
    <source>
        <dbReference type="Proteomes" id="UP000037146"/>
    </source>
</evidence>
<dbReference type="EMBL" id="LFZW01000004">
    <property type="protein sequence ID" value="KMY41468.1"/>
    <property type="molecule type" value="Genomic_DNA"/>
</dbReference>
<feature type="compositionally biased region" description="Basic and acidic residues" evidence="3">
    <location>
        <begin position="109"/>
        <end position="136"/>
    </location>
</feature>
<evidence type="ECO:0000313" key="4">
    <source>
        <dbReference type="EMBL" id="KMY41468.1"/>
    </source>
</evidence>
<dbReference type="RefSeq" id="WP_049684124.1">
    <property type="nucleotide sequence ID" value="NZ_LFZW01000004.1"/>
</dbReference>
<comment type="caution">
    <text evidence="4">The sequence shown here is derived from an EMBL/GenBank/DDBJ whole genome shotgun (WGS) entry which is preliminary data.</text>
</comment>
<dbReference type="Gene3D" id="1.10.443.10">
    <property type="entry name" value="Intergrase catalytic core"/>
    <property type="match status" value="1"/>
</dbReference>
<dbReference type="PATRIC" id="fig|1679170.3.peg.5613"/>
<sequence>MARGGNKLKYQVEKSIKKINYIGISKKGLRDSGEQTGIHSTDQIKHALSVSQNFAKWAKQEGIKDLFQLKRAHYRDYIAYMQDTGVSNGHLINIETNLRILAKGMAKISQEKGQKPRDWVPKTRLIDSKSRKKPENRSYSSEQIKSFREKLSDNAKIGADLQQAFGLRLREAANTKVAHIREKEGKLYWVATQDKTAIHSAHGVTKASRPRESLCHPEFETRIHELIQGKSPNEYVSQIKYNSLKSAYNRSGIEGSHSFRHTYAREMLTKDLRIRGIEQSGRNMIQRMLENREKGYRRDRLVRREERPIYQAVNQVIDKIHAYLGHGKGRIDLCEVYMKGI</sequence>
<dbReference type="AlphaFoldDB" id="A0A0K9G4A3"/>
<dbReference type="Gene3D" id="1.10.150.130">
    <property type="match status" value="1"/>
</dbReference>
<keyword evidence="2" id="KW-0233">DNA recombination</keyword>
<dbReference type="InterPro" id="IPR011010">
    <property type="entry name" value="DNA_brk_join_enz"/>
</dbReference>
<evidence type="ECO:0000256" key="2">
    <source>
        <dbReference type="ARBA" id="ARBA00023172"/>
    </source>
</evidence>
<reference evidence="5" key="1">
    <citation type="submission" date="2015-07" db="EMBL/GenBank/DDBJ databases">
        <title>Genome sequencing project for genomic taxonomy and phylogenomics of Bacillus-like bacteria.</title>
        <authorList>
            <person name="Liu B."/>
            <person name="Wang J."/>
            <person name="Zhu Y."/>
            <person name="Liu G."/>
            <person name="Chen Q."/>
            <person name="Chen Z."/>
            <person name="Lan J."/>
            <person name="Che J."/>
            <person name="Ge C."/>
            <person name="Shi H."/>
            <person name="Pan Z."/>
            <person name="Liu X."/>
        </authorList>
    </citation>
    <scope>NUCLEOTIDE SEQUENCE [LARGE SCALE GENOMIC DNA]</scope>
    <source>
        <strain evidence="5">FJAT-27997</strain>
    </source>
</reference>
<accession>A0A0K9G4A3</accession>
<evidence type="ECO:0008006" key="6">
    <source>
        <dbReference type="Google" id="ProtNLM"/>
    </source>
</evidence>
<protein>
    <recommendedName>
        <fullName evidence="6">Tyr recombinase domain-containing protein</fullName>
    </recommendedName>
</protein>
<dbReference type="Proteomes" id="UP000037146">
    <property type="component" value="Unassembled WGS sequence"/>
</dbReference>
<dbReference type="OrthoDB" id="2450416at2"/>
<dbReference type="GO" id="GO:0015074">
    <property type="term" value="P:DNA integration"/>
    <property type="evidence" value="ECO:0007669"/>
    <property type="project" value="InterPro"/>
</dbReference>
<name>A0A0K9G4A3_9BACI</name>
<organism evidence="4 5">
    <name type="scientific">Peribacillus loiseleuriae</name>
    <dbReference type="NCBI Taxonomy" id="1679170"/>
    <lineage>
        <taxon>Bacteria</taxon>
        <taxon>Bacillati</taxon>
        <taxon>Bacillota</taxon>
        <taxon>Bacilli</taxon>
        <taxon>Bacillales</taxon>
        <taxon>Bacillaceae</taxon>
        <taxon>Peribacillus</taxon>
    </lineage>
</organism>
<dbReference type="GO" id="GO:0003677">
    <property type="term" value="F:DNA binding"/>
    <property type="evidence" value="ECO:0007669"/>
    <property type="project" value="UniProtKB-KW"/>
</dbReference>
<keyword evidence="5" id="KW-1185">Reference proteome</keyword>
<evidence type="ECO:0000256" key="3">
    <source>
        <dbReference type="SAM" id="MobiDB-lite"/>
    </source>
</evidence>
<dbReference type="InterPro" id="IPR013762">
    <property type="entry name" value="Integrase-like_cat_sf"/>
</dbReference>
<proteinExistence type="predicted"/>
<evidence type="ECO:0000256" key="1">
    <source>
        <dbReference type="ARBA" id="ARBA00023125"/>
    </source>
</evidence>
<dbReference type="InterPro" id="IPR010998">
    <property type="entry name" value="Integrase_recombinase_N"/>
</dbReference>